<dbReference type="EMBL" id="SRLO01000032">
    <property type="protein sequence ID" value="TNN83615.1"/>
    <property type="molecule type" value="Genomic_DNA"/>
</dbReference>
<name>A0A4Z2IZW2_9TELE</name>
<evidence type="ECO:0000256" key="1">
    <source>
        <dbReference type="SAM" id="MobiDB-lite"/>
    </source>
</evidence>
<feature type="compositionally biased region" description="Low complexity" evidence="1">
    <location>
        <begin position="137"/>
        <end position="149"/>
    </location>
</feature>
<feature type="compositionally biased region" description="Low complexity" evidence="1">
    <location>
        <begin position="176"/>
        <end position="191"/>
    </location>
</feature>
<sequence length="191" mass="20962">MDPIHRDAFWGLNAATDHHRVVGGVTGHVYLGAVGTYKRIFFRDRSDQKIILLGMSRSRATAFFSCGISRTYSLRSTVIFLTSCLLLTSSDRSWQSMPPSHLQLLWIHSPSAHWKSSGPQRCAASSGCRPTQFCGHSSDPSAQSASPSQLHRAGTHTELLHWKDSGLQLGMEQDASSEPSEQSSSPSHTKP</sequence>
<keyword evidence="3" id="KW-1185">Reference proteome</keyword>
<comment type="caution">
    <text evidence="2">The sequence shown here is derived from an EMBL/GenBank/DDBJ whole genome shotgun (WGS) entry which is preliminary data.</text>
</comment>
<accession>A0A4Z2IZW2</accession>
<dbReference type="Proteomes" id="UP000314294">
    <property type="component" value="Unassembled WGS sequence"/>
</dbReference>
<feature type="region of interest" description="Disordered" evidence="1">
    <location>
        <begin position="135"/>
        <end position="191"/>
    </location>
</feature>
<evidence type="ECO:0000313" key="3">
    <source>
        <dbReference type="Proteomes" id="UP000314294"/>
    </source>
</evidence>
<gene>
    <name evidence="2" type="ORF">EYF80_006133</name>
</gene>
<protein>
    <submittedName>
        <fullName evidence="2">Uncharacterized protein</fullName>
    </submittedName>
</protein>
<reference evidence="2 3" key="1">
    <citation type="submission" date="2019-03" db="EMBL/GenBank/DDBJ databases">
        <title>First draft genome of Liparis tanakae, snailfish: a comprehensive survey of snailfish specific genes.</title>
        <authorList>
            <person name="Kim W."/>
            <person name="Song I."/>
            <person name="Jeong J.-H."/>
            <person name="Kim D."/>
            <person name="Kim S."/>
            <person name="Ryu S."/>
            <person name="Song J.Y."/>
            <person name="Lee S.K."/>
        </authorList>
    </citation>
    <scope>NUCLEOTIDE SEQUENCE [LARGE SCALE GENOMIC DNA]</scope>
    <source>
        <tissue evidence="2">Muscle</tissue>
    </source>
</reference>
<evidence type="ECO:0000313" key="2">
    <source>
        <dbReference type="EMBL" id="TNN83615.1"/>
    </source>
</evidence>
<proteinExistence type="predicted"/>
<dbReference type="AlphaFoldDB" id="A0A4Z2IZW2"/>
<organism evidence="2 3">
    <name type="scientific">Liparis tanakae</name>
    <name type="common">Tanaka's snailfish</name>
    <dbReference type="NCBI Taxonomy" id="230148"/>
    <lineage>
        <taxon>Eukaryota</taxon>
        <taxon>Metazoa</taxon>
        <taxon>Chordata</taxon>
        <taxon>Craniata</taxon>
        <taxon>Vertebrata</taxon>
        <taxon>Euteleostomi</taxon>
        <taxon>Actinopterygii</taxon>
        <taxon>Neopterygii</taxon>
        <taxon>Teleostei</taxon>
        <taxon>Neoteleostei</taxon>
        <taxon>Acanthomorphata</taxon>
        <taxon>Eupercaria</taxon>
        <taxon>Perciformes</taxon>
        <taxon>Cottioidei</taxon>
        <taxon>Cottales</taxon>
        <taxon>Liparidae</taxon>
        <taxon>Liparis</taxon>
    </lineage>
</organism>